<name>A0A1J8PQ05_9AGAM</name>
<evidence type="ECO:0000313" key="1">
    <source>
        <dbReference type="EMBL" id="OJA11230.1"/>
    </source>
</evidence>
<dbReference type="STRING" id="180088.A0A1J8PQ05"/>
<dbReference type="Proteomes" id="UP000183567">
    <property type="component" value="Unassembled WGS sequence"/>
</dbReference>
<keyword evidence="2" id="KW-1185">Reference proteome</keyword>
<accession>A0A1J8PQ05</accession>
<protein>
    <submittedName>
        <fullName evidence="1">Uncharacterized protein</fullName>
    </submittedName>
</protein>
<comment type="caution">
    <text evidence="1">The sequence shown here is derived from an EMBL/GenBank/DDBJ whole genome shotgun (WGS) entry which is preliminary data.</text>
</comment>
<dbReference type="AlphaFoldDB" id="A0A1J8PQ05"/>
<sequence>MALKPLDVLNNRVKVRKETLQAQLAARKSISSQDESWLDHDANLVDEQQALEVLEDASDYERGFERLDEAQKGAVRSLRQAADDLGKVVGSKRKNRYGTRDACCRN</sequence>
<reference evidence="1 2" key="1">
    <citation type="submission" date="2016-03" db="EMBL/GenBank/DDBJ databases">
        <title>Comparative genomics of the ectomycorrhizal sister species Rhizopogon vinicolor and Rhizopogon vesiculosus (Basidiomycota: Boletales) reveals a divergence of the mating type B locus.</title>
        <authorList>
            <person name="Mujic A.B."/>
            <person name="Kuo A."/>
            <person name="Tritt A."/>
            <person name="Lipzen A."/>
            <person name="Chen C."/>
            <person name="Johnson J."/>
            <person name="Sharma A."/>
            <person name="Barry K."/>
            <person name="Grigoriev I.V."/>
            <person name="Spatafora J.W."/>
        </authorList>
    </citation>
    <scope>NUCLEOTIDE SEQUENCE [LARGE SCALE GENOMIC DNA]</scope>
    <source>
        <strain evidence="1 2">AM-OR11-056</strain>
    </source>
</reference>
<gene>
    <name evidence="1" type="ORF">AZE42_13240</name>
</gene>
<evidence type="ECO:0000313" key="2">
    <source>
        <dbReference type="Proteomes" id="UP000183567"/>
    </source>
</evidence>
<proteinExistence type="predicted"/>
<organism evidence="1 2">
    <name type="scientific">Rhizopogon vesiculosus</name>
    <dbReference type="NCBI Taxonomy" id="180088"/>
    <lineage>
        <taxon>Eukaryota</taxon>
        <taxon>Fungi</taxon>
        <taxon>Dikarya</taxon>
        <taxon>Basidiomycota</taxon>
        <taxon>Agaricomycotina</taxon>
        <taxon>Agaricomycetes</taxon>
        <taxon>Agaricomycetidae</taxon>
        <taxon>Boletales</taxon>
        <taxon>Suillineae</taxon>
        <taxon>Rhizopogonaceae</taxon>
        <taxon>Rhizopogon</taxon>
    </lineage>
</organism>
<dbReference type="OrthoDB" id="2507562at2759"/>
<dbReference type="EMBL" id="LVVM01005163">
    <property type="protein sequence ID" value="OJA11230.1"/>
    <property type="molecule type" value="Genomic_DNA"/>
</dbReference>